<keyword evidence="6 10" id="KW-1133">Transmembrane helix</keyword>
<dbReference type="PANTHER" id="PTHR21137:SF35">
    <property type="entry name" value="ODORANT RECEPTOR 19A-RELATED"/>
    <property type="match status" value="1"/>
</dbReference>
<keyword evidence="3 10" id="KW-0716">Sensory transduction</keyword>
<comment type="caution">
    <text evidence="10">Lacks conserved residue(s) required for the propagation of feature annotation.</text>
</comment>
<dbReference type="InterPro" id="IPR004117">
    <property type="entry name" value="7tm6_olfct_rcpt"/>
</dbReference>
<organism evidence="11 12">
    <name type="scientific">Culex pipiens pipiens</name>
    <name type="common">Northern house mosquito</name>
    <dbReference type="NCBI Taxonomy" id="38569"/>
    <lineage>
        <taxon>Eukaryota</taxon>
        <taxon>Metazoa</taxon>
        <taxon>Ecdysozoa</taxon>
        <taxon>Arthropoda</taxon>
        <taxon>Hexapoda</taxon>
        <taxon>Insecta</taxon>
        <taxon>Pterygota</taxon>
        <taxon>Neoptera</taxon>
        <taxon>Endopterygota</taxon>
        <taxon>Diptera</taxon>
        <taxon>Nematocera</taxon>
        <taxon>Culicoidea</taxon>
        <taxon>Culicidae</taxon>
        <taxon>Culicinae</taxon>
        <taxon>Culicini</taxon>
        <taxon>Culex</taxon>
        <taxon>Culex</taxon>
    </lineage>
</organism>
<keyword evidence="5 10" id="KW-0552">Olfaction</keyword>
<comment type="similarity">
    <text evidence="10">Belongs to the insect chemoreceptor superfamily. Heteromeric odorant receptor channel (TC 1.A.69) family.</text>
</comment>
<dbReference type="GO" id="GO:0007608">
    <property type="term" value="P:sensory perception of smell"/>
    <property type="evidence" value="ECO:0007669"/>
    <property type="project" value="UniProtKB-KW"/>
</dbReference>
<reference evidence="11 12" key="1">
    <citation type="submission" date="2024-05" db="EMBL/GenBank/DDBJ databases">
        <title>Culex pipiens pipiens assembly and annotation.</title>
        <authorList>
            <person name="Alout H."/>
            <person name="Durand T."/>
        </authorList>
    </citation>
    <scope>NUCLEOTIDE SEQUENCE [LARGE SCALE GENOMIC DNA]</scope>
    <source>
        <strain evidence="11">HA-2024</strain>
        <tissue evidence="11">Whole body</tissue>
    </source>
</reference>
<evidence type="ECO:0000256" key="2">
    <source>
        <dbReference type="ARBA" id="ARBA00022475"/>
    </source>
</evidence>
<keyword evidence="9 10" id="KW-0807">Transducer</keyword>
<comment type="caution">
    <text evidence="11">The sequence shown here is derived from an EMBL/GenBank/DDBJ whole genome shotgun (WGS) entry which is preliminary data.</text>
</comment>
<evidence type="ECO:0000313" key="11">
    <source>
        <dbReference type="EMBL" id="KAL1395699.1"/>
    </source>
</evidence>
<keyword evidence="7 10" id="KW-0472">Membrane</keyword>
<feature type="transmembrane region" description="Helical" evidence="10">
    <location>
        <begin position="43"/>
        <end position="64"/>
    </location>
</feature>
<feature type="transmembrane region" description="Helical" evidence="10">
    <location>
        <begin position="281"/>
        <end position="300"/>
    </location>
</feature>
<dbReference type="GO" id="GO:0005886">
    <property type="term" value="C:plasma membrane"/>
    <property type="evidence" value="ECO:0007669"/>
    <property type="project" value="UniProtKB-SubCell"/>
</dbReference>
<evidence type="ECO:0000256" key="7">
    <source>
        <dbReference type="ARBA" id="ARBA00023136"/>
    </source>
</evidence>
<accession>A0ABD1DB14</accession>
<feature type="transmembrane region" description="Helical" evidence="10">
    <location>
        <begin position="136"/>
        <end position="154"/>
    </location>
</feature>
<keyword evidence="4 10" id="KW-0812">Transmembrane</keyword>
<feature type="transmembrane region" description="Helical" evidence="10">
    <location>
        <begin position="183"/>
        <end position="205"/>
    </location>
</feature>
<evidence type="ECO:0000256" key="3">
    <source>
        <dbReference type="ARBA" id="ARBA00022606"/>
    </source>
</evidence>
<dbReference type="Proteomes" id="UP001562425">
    <property type="component" value="Unassembled WGS sequence"/>
</dbReference>
<dbReference type="Pfam" id="PF02949">
    <property type="entry name" value="7tm_6"/>
    <property type="match status" value="1"/>
</dbReference>
<feature type="transmembrane region" description="Helical" evidence="10">
    <location>
        <begin position="70"/>
        <end position="88"/>
    </location>
</feature>
<protein>
    <recommendedName>
        <fullName evidence="10">Odorant receptor</fullName>
    </recommendedName>
</protein>
<evidence type="ECO:0000256" key="6">
    <source>
        <dbReference type="ARBA" id="ARBA00022989"/>
    </source>
</evidence>
<keyword evidence="2" id="KW-1003">Cell membrane</keyword>
<comment type="subcellular location">
    <subcellularLocation>
        <location evidence="1 10">Cell membrane</location>
        <topology evidence="1 10">Multi-pass membrane protein</topology>
    </subcellularLocation>
</comment>
<evidence type="ECO:0000256" key="5">
    <source>
        <dbReference type="ARBA" id="ARBA00022725"/>
    </source>
</evidence>
<keyword evidence="8 10" id="KW-0675">Receptor</keyword>
<evidence type="ECO:0000313" key="12">
    <source>
        <dbReference type="Proteomes" id="UP001562425"/>
    </source>
</evidence>
<evidence type="ECO:0000256" key="9">
    <source>
        <dbReference type="ARBA" id="ARBA00023224"/>
    </source>
</evidence>
<keyword evidence="12" id="KW-1185">Reference proteome</keyword>
<evidence type="ECO:0000256" key="1">
    <source>
        <dbReference type="ARBA" id="ARBA00004651"/>
    </source>
</evidence>
<evidence type="ECO:0000256" key="10">
    <source>
        <dbReference type="RuleBase" id="RU351113"/>
    </source>
</evidence>
<evidence type="ECO:0000256" key="4">
    <source>
        <dbReference type="ARBA" id="ARBA00022692"/>
    </source>
</evidence>
<evidence type="ECO:0000256" key="8">
    <source>
        <dbReference type="ARBA" id="ARBA00023170"/>
    </source>
</evidence>
<dbReference type="PANTHER" id="PTHR21137">
    <property type="entry name" value="ODORANT RECEPTOR"/>
    <property type="match status" value="1"/>
</dbReference>
<dbReference type="EMBL" id="JBEHCU010007034">
    <property type="protein sequence ID" value="KAL1395699.1"/>
    <property type="molecule type" value="Genomic_DNA"/>
</dbReference>
<proteinExistence type="inferred from homology"/>
<name>A0ABD1DB14_CULPP</name>
<dbReference type="AlphaFoldDB" id="A0ABD1DB14"/>
<sequence>MDTLKQAFQRYLRFDPTADQFRHLTVLHQVIGFNQVNPLVVKIWRATVALMCCQCFCFAYRVYLAIAQDLGFTYLVCALMVVGGYASGGARMVGFSRFYGDFLALKTHLLKSSSLLRDDPEAVRIRREHYENNQKFTVAMMAAGAGAISIWNLTDYRMTDQYDFPFDLSFLNPLVREVFETLYGFYILSLATYFWIPFITIRVGLRALRAEMLVVNRAYGEVFRKAADGAGFLEGCSDQPSKQAAKLFWTCLQHELTSVVGEHSALLDNVFRIRRLASVPFLAEVFASVSITSIAIFLLMLLGSESLVLVGISCILLVESYYNSSLVEELEEAHQATGHVVYGLEWPTLMKYDSSCAREYKNVRKILLVVIMRSQQSLNFHCGGLFKMSMDTFSVTVKTCYTIFSFLVQVQKD</sequence>
<gene>
    <name evidence="11" type="ORF">pipiens_011056</name>
</gene>
<dbReference type="GO" id="GO:0007165">
    <property type="term" value="P:signal transduction"/>
    <property type="evidence" value="ECO:0007669"/>
    <property type="project" value="UniProtKB-KW"/>
</dbReference>